<accession>A0A7Z0K7S8</accession>
<name>A0A7Z0K7S8_9MICC</name>
<organism evidence="1 2">
    <name type="scientific">Nesterenkonia xinjiangensis</name>
    <dbReference type="NCBI Taxonomy" id="225327"/>
    <lineage>
        <taxon>Bacteria</taxon>
        <taxon>Bacillati</taxon>
        <taxon>Actinomycetota</taxon>
        <taxon>Actinomycetes</taxon>
        <taxon>Micrococcales</taxon>
        <taxon>Micrococcaceae</taxon>
        <taxon>Nesterenkonia</taxon>
    </lineage>
</organism>
<protein>
    <recommendedName>
        <fullName evidence="3">N-acetyltransferase domain-containing protein</fullName>
    </recommendedName>
</protein>
<comment type="caution">
    <text evidence="1">The sequence shown here is derived from an EMBL/GenBank/DDBJ whole genome shotgun (WGS) entry which is preliminary data.</text>
</comment>
<keyword evidence="2" id="KW-1185">Reference proteome</keyword>
<dbReference type="RefSeq" id="WP_179540410.1">
    <property type="nucleotide sequence ID" value="NZ_BAAALL010000010.1"/>
</dbReference>
<gene>
    <name evidence="1" type="ORF">HNR09_000260</name>
</gene>
<evidence type="ECO:0000313" key="1">
    <source>
        <dbReference type="EMBL" id="NYJ76849.1"/>
    </source>
</evidence>
<proteinExistence type="predicted"/>
<dbReference type="EMBL" id="JACCFY010000001">
    <property type="protein sequence ID" value="NYJ76849.1"/>
    <property type="molecule type" value="Genomic_DNA"/>
</dbReference>
<dbReference type="Proteomes" id="UP000535437">
    <property type="component" value="Unassembled WGS sequence"/>
</dbReference>
<sequence length="192" mass="20886">MTSPQWTITPLTQENWSDFEAVMGERGGSRGCWCMHWRLSIAEWMANKGEGNKAAMRAVAGGAATPGVVGSLDGEPLAWCSFGDRADFPRMRRSPLLMPIDDQPVVSLACLLLRRDRRGQDLLAAWITAVCGYLAETSSIRTVEAYPVEPPHGRTAGPDTAMTGIASAFAAAGFIEVARPSFDRPVMRYQLP</sequence>
<reference evidence="1 2" key="1">
    <citation type="submission" date="2020-07" db="EMBL/GenBank/DDBJ databases">
        <title>Sequencing the genomes of 1000 actinobacteria strains.</title>
        <authorList>
            <person name="Klenk H.-P."/>
        </authorList>
    </citation>
    <scope>NUCLEOTIDE SEQUENCE [LARGE SCALE GENOMIC DNA]</scope>
    <source>
        <strain evidence="1 2">DSM 15475</strain>
    </source>
</reference>
<dbReference type="Gene3D" id="3.40.630.30">
    <property type="match status" value="1"/>
</dbReference>
<evidence type="ECO:0000313" key="2">
    <source>
        <dbReference type="Proteomes" id="UP000535437"/>
    </source>
</evidence>
<evidence type="ECO:0008006" key="3">
    <source>
        <dbReference type="Google" id="ProtNLM"/>
    </source>
</evidence>
<dbReference type="AlphaFoldDB" id="A0A7Z0K7S8"/>